<evidence type="ECO:0000313" key="2">
    <source>
        <dbReference type="EMBL" id="KAJ6776480.1"/>
    </source>
</evidence>
<evidence type="ECO:0000313" key="3">
    <source>
        <dbReference type="Proteomes" id="UP001151752"/>
    </source>
</evidence>
<proteinExistence type="predicted"/>
<dbReference type="EMBL" id="JAPFFM010000001">
    <property type="protein sequence ID" value="KAJ6776480.1"/>
    <property type="molecule type" value="Genomic_DNA"/>
</dbReference>
<comment type="caution">
    <text evidence="2">The sequence shown here is derived from an EMBL/GenBank/DDBJ whole genome shotgun (WGS) entry which is preliminary data.</text>
</comment>
<sequence>MERNRRIFNNNARSASLISNDVYQQIRDKLSSQEVLTKSLSPPRLCGISKTSSPAGGFSRASGDACQPSPVGREIGPGPFYWAEPSPV</sequence>
<name>A0A9Q0WZI7_9ROSI</name>
<evidence type="ECO:0000256" key="1">
    <source>
        <dbReference type="SAM" id="MobiDB-lite"/>
    </source>
</evidence>
<feature type="region of interest" description="Disordered" evidence="1">
    <location>
        <begin position="47"/>
        <end position="88"/>
    </location>
</feature>
<gene>
    <name evidence="2" type="ORF">OIU74_000619</name>
</gene>
<reference evidence="2" key="2">
    <citation type="journal article" date="2023" name="Int. J. Mol. Sci.">
        <title>De Novo Assembly and Annotation of 11 Diverse Shrub Willow (Salix) Genomes Reveals Novel Gene Organization in Sex-Linked Regions.</title>
        <authorList>
            <person name="Hyden B."/>
            <person name="Feng K."/>
            <person name="Yates T.B."/>
            <person name="Jawdy S."/>
            <person name="Cereghino C."/>
            <person name="Smart L.B."/>
            <person name="Muchero W."/>
        </authorList>
    </citation>
    <scope>NUCLEOTIDE SEQUENCE</scope>
    <source>
        <tissue evidence="2">Shoot tip</tissue>
    </source>
</reference>
<organism evidence="2 3">
    <name type="scientific">Salix koriyanagi</name>
    <dbReference type="NCBI Taxonomy" id="2511006"/>
    <lineage>
        <taxon>Eukaryota</taxon>
        <taxon>Viridiplantae</taxon>
        <taxon>Streptophyta</taxon>
        <taxon>Embryophyta</taxon>
        <taxon>Tracheophyta</taxon>
        <taxon>Spermatophyta</taxon>
        <taxon>Magnoliopsida</taxon>
        <taxon>eudicotyledons</taxon>
        <taxon>Gunneridae</taxon>
        <taxon>Pentapetalae</taxon>
        <taxon>rosids</taxon>
        <taxon>fabids</taxon>
        <taxon>Malpighiales</taxon>
        <taxon>Salicaceae</taxon>
        <taxon>Saliceae</taxon>
        <taxon>Salix</taxon>
    </lineage>
</organism>
<keyword evidence="3" id="KW-1185">Reference proteome</keyword>
<dbReference type="Proteomes" id="UP001151752">
    <property type="component" value="Chromosome 16"/>
</dbReference>
<protein>
    <submittedName>
        <fullName evidence="2">Uncharacterized protein</fullName>
    </submittedName>
</protein>
<reference evidence="2" key="1">
    <citation type="submission" date="2022-11" db="EMBL/GenBank/DDBJ databases">
        <authorList>
            <person name="Hyden B.L."/>
            <person name="Feng K."/>
            <person name="Yates T."/>
            <person name="Jawdy S."/>
            <person name="Smart L.B."/>
            <person name="Muchero W."/>
        </authorList>
    </citation>
    <scope>NUCLEOTIDE SEQUENCE</scope>
    <source>
        <tissue evidence="2">Shoot tip</tissue>
    </source>
</reference>
<accession>A0A9Q0WZI7</accession>
<dbReference type="AlphaFoldDB" id="A0A9Q0WZI7"/>